<reference evidence="6" key="1">
    <citation type="submission" date="2020-01" db="EMBL/GenBank/DDBJ databases">
        <title>Genome Sequencing of Three Apophysomyces-Like Fungal Strains Confirms a Novel Fungal Genus in the Mucoromycota with divergent Burkholderia-like Endosymbiotic Bacteria.</title>
        <authorList>
            <person name="Stajich J.E."/>
            <person name="Macias A.M."/>
            <person name="Carter-House D."/>
            <person name="Lovett B."/>
            <person name="Kasson L.R."/>
            <person name="Berry K."/>
            <person name="Grigoriev I."/>
            <person name="Chang Y."/>
            <person name="Spatafora J."/>
            <person name="Kasson M.T."/>
        </authorList>
    </citation>
    <scope>NUCLEOTIDE SEQUENCE</scope>
    <source>
        <strain evidence="6">NRRL A-21654</strain>
    </source>
</reference>
<proteinExistence type="predicted"/>
<dbReference type="AlphaFoldDB" id="A0A8H7ER58"/>
<keyword evidence="7" id="KW-1185">Reference proteome</keyword>
<evidence type="ECO:0000256" key="1">
    <source>
        <dbReference type="ARBA" id="ARBA00022741"/>
    </source>
</evidence>
<dbReference type="OrthoDB" id="158357at2759"/>
<dbReference type="GO" id="GO:0046854">
    <property type="term" value="P:phosphatidylinositol phosphate biosynthetic process"/>
    <property type="evidence" value="ECO:0007669"/>
    <property type="project" value="TreeGrafter"/>
</dbReference>
<dbReference type="InterPro" id="IPR027484">
    <property type="entry name" value="PInositol-4-P-5-kinase_N"/>
</dbReference>
<feature type="domain" description="PIPK" evidence="5">
    <location>
        <begin position="862"/>
        <end position="1185"/>
    </location>
</feature>
<dbReference type="GO" id="GO:0000329">
    <property type="term" value="C:fungal-type vacuole membrane"/>
    <property type="evidence" value="ECO:0007669"/>
    <property type="project" value="TreeGrafter"/>
</dbReference>
<protein>
    <recommendedName>
        <fullName evidence="5">PIPK domain-containing protein</fullName>
    </recommendedName>
</protein>
<dbReference type="GO" id="GO:0000285">
    <property type="term" value="F:1-phosphatidylinositol-3-phosphate 5-kinase activity"/>
    <property type="evidence" value="ECO:0007669"/>
    <property type="project" value="InterPro"/>
</dbReference>
<keyword evidence="3" id="KW-0808">Transferase</keyword>
<feature type="region of interest" description="Disordered" evidence="4">
    <location>
        <begin position="737"/>
        <end position="760"/>
    </location>
</feature>
<organism evidence="6 7">
    <name type="scientific">Apophysomyces ossiformis</name>
    <dbReference type="NCBI Taxonomy" id="679940"/>
    <lineage>
        <taxon>Eukaryota</taxon>
        <taxon>Fungi</taxon>
        <taxon>Fungi incertae sedis</taxon>
        <taxon>Mucoromycota</taxon>
        <taxon>Mucoromycotina</taxon>
        <taxon>Mucoromycetes</taxon>
        <taxon>Mucorales</taxon>
        <taxon>Mucorineae</taxon>
        <taxon>Mucoraceae</taxon>
        <taxon>Apophysomyces</taxon>
    </lineage>
</organism>
<dbReference type="SMART" id="SM00330">
    <property type="entry name" value="PIPKc"/>
    <property type="match status" value="1"/>
</dbReference>
<dbReference type="InterPro" id="IPR002498">
    <property type="entry name" value="PInositol-4-P-4/5-kinase_core"/>
</dbReference>
<feature type="compositionally biased region" description="Basic and acidic residues" evidence="4">
    <location>
        <begin position="737"/>
        <end position="750"/>
    </location>
</feature>
<comment type="caution">
    <text evidence="6">The sequence shown here is derived from an EMBL/GenBank/DDBJ whole genome shotgun (WGS) entry which is preliminary data.</text>
</comment>
<dbReference type="GO" id="GO:0010008">
    <property type="term" value="C:endosome membrane"/>
    <property type="evidence" value="ECO:0007669"/>
    <property type="project" value="TreeGrafter"/>
</dbReference>
<dbReference type="CDD" id="cd17300">
    <property type="entry name" value="PIPKc_PIKfyve"/>
    <property type="match status" value="1"/>
</dbReference>
<evidence type="ECO:0000256" key="4">
    <source>
        <dbReference type="SAM" id="MobiDB-lite"/>
    </source>
</evidence>
<evidence type="ECO:0000313" key="7">
    <source>
        <dbReference type="Proteomes" id="UP000605846"/>
    </source>
</evidence>
<dbReference type="EMBL" id="JABAYA010000050">
    <property type="protein sequence ID" value="KAF7727742.1"/>
    <property type="molecule type" value="Genomic_DNA"/>
</dbReference>
<evidence type="ECO:0000313" key="6">
    <source>
        <dbReference type="EMBL" id="KAF7727742.1"/>
    </source>
</evidence>
<dbReference type="SUPFAM" id="SSF56104">
    <property type="entry name" value="SAICAR synthase-like"/>
    <property type="match status" value="1"/>
</dbReference>
<dbReference type="PANTHER" id="PTHR45748:SF7">
    <property type="entry name" value="1-PHOSPHATIDYLINOSITOL 3-PHOSPHATE 5-KINASE-RELATED"/>
    <property type="match status" value="1"/>
</dbReference>
<dbReference type="Gene3D" id="3.30.810.10">
    <property type="entry name" value="2-Layer Sandwich"/>
    <property type="match status" value="1"/>
</dbReference>
<keyword evidence="1 3" id="KW-0547">Nucleotide-binding</keyword>
<feature type="compositionally biased region" description="Polar residues" evidence="4">
    <location>
        <begin position="751"/>
        <end position="760"/>
    </location>
</feature>
<dbReference type="GO" id="GO:0005524">
    <property type="term" value="F:ATP binding"/>
    <property type="evidence" value="ECO:0007669"/>
    <property type="project" value="UniProtKB-UniRule"/>
</dbReference>
<dbReference type="Gene3D" id="3.30.800.10">
    <property type="entry name" value="Phosphatidylinositol Phosphate Kinase II Beta"/>
    <property type="match status" value="1"/>
</dbReference>
<accession>A0A8H7ER58</accession>
<dbReference type="InterPro" id="IPR027483">
    <property type="entry name" value="PInositol-4-P-4/5-kinase_C_sf"/>
</dbReference>
<evidence type="ECO:0000256" key="2">
    <source>
        <dbReference type="ARBA" id="ARBA00022840"/>
    </source>
</evidence>
<dbReference type="Pfam" id="PF01504">
    <property type="entry name" value="PIP5K"/>
    <property type="match status" value="2"/>
</dbReference>
<dbReference type="InterPro" id="IPR044769">
    <property type="entry name" value="PIKfyve_PIPKc"/>
</dbReference>
<dbReference type="Proteomes" id="UP000605846">
    <property type="component" value="Unassembled WGS sequence"/>
</dbReference>
<gene>
    <name evidence="6" type="ORF">EC973_007201</name>
</gene>
<evidence type="ECO:0000256" key="3">
    <source>
        <dbReference type="PROSITE-ProRule" id="PRU00781"/>
    </source>
</evidence>
<dbReference type="PANTHER" id="PTHR45748">
    <property type="entry name" value="1-PHOSPHATIDYLINOSITOL 3-PHOSPHATE 5-KINASE-RELATED"/>
    <property type="match status" value="1"/>
</dbReference>
<keyword evidence="3" id="KW-0418">Kinase</keyword>
<evidence type="ECO:0000259" key="5">
    <source>
        <dbReference type="PROSITE" id="PS51455"/>
    </source>
</evidence>
<name>A0A8H7ER58_9FUNG</name>
<sequence>MLTSTKSAFADMDKPLPLVPADQIAPLPVAKTSSLDDASRAHLWKLMHSWLIQADLPISPWANVLMQLLIQLSKISSTSNQQCLWIQWLNDDNPTQTTFLPGLYLGQPLSYILPELPWHHIQVSGTIRLHGVHISAAQKLIQVTALLVHVLYTLQLEAHVMRDHHIHLVATMETISSETPQHNKLEMDAKQRGFLGWLFGKRQKTKASDNLGWRFMAPPRRLSTVLNARRRSSVTLVADDDNRFSKLRKRLEQACVSSSPDCAFSLPSVLVRLEREQNGFYAIRTMMAGSQHDDIQLSKFNLKRRSSSMLSILNNRKLDTQEESIIPQSFTAYTILRLPVKDSKIGLDYLLLDTTSLDSFIKHQSIAFTFSCFPIGCPERPCLRPTIHDVQYFRPDTNNYGDRSLGETIRQWCAQARTTCNDWVKHQEASTTHHGCRQQMKDHVLRFAHGKGQICVYIQDGDTASNPTNDSIQIWLLCAMCEAFTRPIIMSPESSRYSFAKYLELMFYSKRFSAPSSMCQHTKSKTAIMKCFCYNGTTIKLVYEEGITYELRAPRIQAGPVDSQASNYSTRIGKNTLRRWRSEIVQDVEAFFRDANGHLDLLERYIYAETRRRSRENFSRNEPSIHHSHLDTTRKSLENDRVNLLRELNDSNEYSLNDFRRLFAAKSSMYLEQLHTFQKQWCAELTEQCVWDRPDYVQSKHIHCFPGSAVLVREEEPTSIIAYTLSSNDYLEEMKHEHQLSVHNHTEESSRLQSKATPSSPSMEMIASEHRPHILDGYYSSIERKYISPSTGNGTETASFRTMVIEIVKASVEEAQHHHAHRLSGLFKNRWHQNLAWHNETKEDNRKVQRQQSERLLEIPAILNKDNSVTDPHLTKEVKISSFYCDTVGENAASPHSATQRISPHIKHSTPMSNYQKFVHDQTEFTCTVYYAREFEAIRRQCGIDQLVIQSLSRCHMWTACGGKSKSHFYKTRDDRFVVKEMVNAWNIAEKDAFLKFAPKYFDYLRQTVEKPTILAKIFGFYTIKMKSTVGKSVDLEMDVMVMEHLFYGQTIARRFDLKGIQDRHVDECRKQQIDATLWDGDWLDEYQMNLCVDKQSRSFIDEAIQNDTQFLSQCNIMDYSLLVGVDNVQKEMVVGIVDFIGTYTWYKKMENKGKTTFLQVKKEVTVVPPDQYRERFCREIDNYFIAVPGKFDRVQPQHQTSNDS</sequence>
<keyword evidence="2 3" id="KW-0067">ATP-binding</keyword>
<dbReference type="PROSITE" id="PS51455">
    <property type="entry name" value="PIPK"/>
    <property type="match status" value="1"/>
</dbReference>